<organism evidence="2 3">
    <name type="scientific">Merluccius polli</name>
    <name type="common">Benguela hake</name>
    <name type="synonym">Merluccius cadenati</name>
    <dbReference type="NCBI Taxonomy" id="89951"/>
    <lineage>
        <taxon>Eukaryota</taxon>
        <taxon>Metazoa</taxon>
        <taxon>Chordata</taxon>
        <taxon>Craniata</taxon>
        <taxon>Vertebrata</taxon>
        <taxon>Euteleostomi</taxon>
        <taxon>Actinopterygii</taxon>
        <taxon>Neopterygii</taxon>
        <taxon>Teleostei</taxon>
        <taxon>Neoteleostei</taxon>
        <taxon>Acanthomorphata</taxon>
        <taxon>Zeiogadaria</taxon>
        <taxon>Gadariae</taxon>
        <taxon>Gadiformes</taxon>
        <taxon>Gadoidei</taxon>
        <taxon>Merlucciidae</taxon>
        <taxon>Merluccius</taxon>
    </lineage>
</organism>
<feature type="region of interest" description="Disordered" evidence="1">
    <location>
        <begin position="53"/>
        <end position="98"/>
    </location>
</feature>
<comment type="caution">
    <text evidence="2">The sequence shown here is derived from an EMBL/GenBank/DDBJ whole genome shotgun (WGS) entry which is preliminary data.</text>
</comment>
<reference evidence="2" key="1">
    <citation type="journal article" date="2023" name="Front. Mar. Sci.">
        <title>A new Merluccius polli reference genome to investigate the effects of global change in West African waters.</title>
        <authorList>
            <person name="Mateo J.L."/>
            <person name="Blanco-Fernandez C."/>
            <person name="Garcia-Vazquez E."/>
            <person name="Machado-Schiaffino G."/>
        </authorList>
    </citation>
    <scope>NUCLEOTIDE SEQUENCE</scope>
    <source>
        <strain evidence="2">C29</strain>
        <tissue evidence="2">Fin</tissue>
    </source>
</reference>
<feature type="compositionally biased region" description="Polar residues" evidence="1">
    <location>
        <begin position="70"/>
        <end position="83"/>
    </location>
</feature>
<evidence type="ECO:0000313" key="2">
    <source>
        <dbReference type="EMBL" id="KAK0143287.1"/>
    </source>
</evidence>
<name>A0AA47P185_MERPO</name>
<feature type="region of interest" description="Disordered" evidence="1">
    <location>
        <begin position="1"/>
        <end position="35"/>
    </location>
</feature>
<dbReference type="AlphaFoldDB" id="A0AA47P185"/>
<keyword evidence="3" id="KW-1185">Reference proteome</keyword>
<sequence>MLTPYEPARSLRSAGDALLNVPRSRLKTRGDRAFSTRAPRLWNDLPAEIRLAESGRGNESDTEGADTGDAATSTGDENSQKTGQACEDGHDKGLPPAEQALHPGLEWVVQPRGFFQLRGQGSETIECFGNRPIRGSVVGDERATLVTEHSADTSFLGKEHVQGYAVLERH</sequence>
<dbReference type="Proteomes" id="UP001174136">
    <property type="component" value="Unassembled WGS sequence"/>
</dbReference>
<gene>
    <name evidence="2" type="ORF">N1851_018604</name>
</gene>
<protein>
    <submittedName>
        <fullName evidence="2">Uncharacterized protein</fullName>
    </submittedName>
</protein>
<evidence type="ECO:0000313" key="3">
    <source>
        <dbReference type="Proteomes" id="UP001174136"/>
    </source>
</evidence>
<evidence type="ECO:0000256" key="1">
    <source>
        <dbReference type="SAM" id="MobiDB-lite"/>
    </source>
</evidence>
<proteinExistence type="predicted"/>
<accession>A0AA47P185</accession>
<dbReference type="EMBL" id="JAOPHQ010003422">
    <property type="protein sequence ID" value="KAK0143287.1"/>
    <property type="molecule type" value="Genomic_DNA"/>
</dbReference>